<evidence type="ECO:0000313" key="1">
    <source>
        <dbReference type="EMBL" id="KJK51003.1"/>
    </source>
</evidence>
<keyword evidence="2" id="KW-1185">Reference proteome</keyword>
<proteinExistence type="predicted"/>
<dbReference type="Proteomes" id="UP000033393">
    <property type="component" value="Unassembled WGS sequence"/>
</dbReference>
<dbReference type="PATRIC" id="fig|68170.10.peg.8929"/>
<accession>A0A0F0HBJ9</accession>
<comment type="caution">
    <text evidence="1">The sequence shown here is derived from an EMBL/GenBank/DDBJ whole genome shotgun (WGS) entry which is preliminary data.</text>
</comment>
<evidence type="ECO:0008006" key="3">
    <source>
        <dbReference type="Google" id="ProtNLM"/>
    </source>
</evidence>
<protein>
    <recommendedName>
        <fullName evidence="3">ATP-grasp domain-containing protein</fullName>
    </recommendedName>
</protein>
<dbReference type="EMBL" id="JYJG01000045">
    <property type="protein sequence ID" value="KJK51003.1"/>
    <property type="molecule type" value="Genomic_DNA"/>
</dbReference>
<sequence>MRENSITASALTPTLAAPRTLTDIYGPDVTVCARPAQEPAVPSSRHRNTRDVLSARPLAVAADTPVITSAGGTEPNLLAALLDGGLPVCTDPREFRTEAEFALRVTEALSDGLRLSMEYPQPANLHPDERSVKSAELVGYLNNKASISTFVDPRFQARREILGIDELAQATPVEKSWVLKAATNAAHGASLDVYLHRAGDPVTLPAFTDILTEVVVEEYLHIHRNWGIQLYVAADGRARLLAVTDQRIDADGIYTGGRFGLVVPLPADLLTECLAIAQRAADVGYRGVCSLDCAQTYDGRLVMLDLNFRITSGSIPLLALHTIRPDALDRPSESTKLTTAAPIAALLAALQPALQRGGLLVTGGHDTRRTDNPVNQATLHLLVFGDDPDDVTTRRTALEAMYGRR</sequence>
<reference evidence="1 2" key="1">
    <citation type="submission" date="2015-02" db="EMBL/GenBank/DDBJ databases">
        <authorList>
            <person name="Ju K.-S."/>
            <person name="Doroghazi J.R."/>
            <person name="Metcalf W."/>
        </authorList>
    </citation>
    <scope>NUCLEOTIDE SEQUENCE [LARGE SCALE GENOMIC DNA]</scope>
    <source>
        <strain evidence="1 2">NRRL B-16140</strain>
    </source>
</reference>
<dbReference type="OrthoDB" id="3837747at2"/>
<organism evidence="1 2">
    <name type="scientific">Lentzea aerocolonigenes</name>
    <name type="common">Lechevalieria aerocolonigenes</name>
    <name type="synonym">Saccharothrix aerocolonigenes</name>
    <dbReference type="NCBI Taxonomy" id="68170"/>
    <lineage>
        <taxon>Bacteria</taxon>
        <taxon>Bacillati</taxon>
        <taxon>Actinomycetota</taxon>
        <taxon>Actinomycetes</taxon>
        <taxon>Pseudonocardiales</taxon>
        <taxon>Pseudonocardiaceae</taxon>
        <taxon>Lentzea</taxon>
    </lineage>
</organism>
<dbReference type="Gene3D" id="3.30.470.20">
    <property type="entry name" value="ATP-grasp fold, B domain"/>
    <property type="match status" value="1"/>
</dbReference>
<dbReference type="AlphaFoldDB" id="A0A0F0HBJ9"/>
<dbReference type="SUPFAM" id="SSF56059">
    <property type="entry name" value="Glutathione synthetase ATP-binding domain-like"/>
    <property type="match status" value="1"/>
</dbReference>
<name>A0A0F0HBJ9_LENAE</name>
<gene>
    <name evidence="1" type="ORF">UK23_08415</name>
</gene>
<dbReference type="RefSeq" id="WP_045310837.1">
    <property type="nucleotide sequence ID" value="NZ_JYJG01000045.1"/>
</dbReference>
<evidence type="ECO:0000313" key="2">
    <source>
        <dbReference type="Proteomes" id="UP000033393"/>
    </source>
</evidence>